<name>A0A8X6W657_TRICX</name>
<organism evidence="1 2">
    <name type="scientific">Trichonephila clavipes</name>
    <name type="common">Golden silk orbweaver</name>
    <name type="synonym">Nephila clavipes</name>
    <dbReference type="NCBI Taxonomy" id="2585209"/>
    <lineage>
        <taxon>Eukaryota</taxon>
        <taxon>Metazoa</taxon>
        <taxon>Ecdysozoa</taxon>
        <taxon>Arthropoda</taxon>
        <taxon>Chelicerata</taxon>
        <taxon>Arachnida</taxon>
        <taxon>Araneae</taxon>
        <taxon>Araneomorphae</taxon>
        <taxon>Entelegynae</taxon>
        <taxon>Araneoidea</taxon>
        <taxon>Nephilidae</taxon>
        <taxon>Trichonephila</taxon>
    </lineage>
</organism>
<comment type="caution">
    <text evidence="1">The sequence shown here is derived from an EMBL/GenBank/DDBJ whole genome shotgun (WGS) entry which is preliminary data.</text>
</comment>
<dbReference type="EMBL" id="BMAU01021386">
    <property type="protein sequence ID" value="GFY28722.1"/>
    <property type="molecule type" value="Genomic_DNA"/>
</dbReference>
<gene>
    <name evidence="1" type="ORF">TNCV_3440891</name>
</gene>
<dbReference type="AlphaFoldDB" id="A0A8X6W657"/>
<reference evidence="1" key="1">
    <citation type="submission" date="2020-08" db="EMBL/GenBank/DDBJ databases">
        <title>Multicomponent nature underlies the extraordinary mechanical properties of spider dragline silk.</title>
        <authorList>
            <person name="Kono N."/>
            <person name="Nakamura H."/>
            <person name="Mori M."/>
            <person name="Yoshida Y."/>
            <person name="Ohtoshi R."/>
            <person name="Malay A.D."/>
            <person name="Moran D.A.P."/>
            <person name="Tomita M."/>
            <person name="Numata K."/>
            <person name="Arakawa K."/>
        </authorList>
    </citation>
    <scope>NUCLEOTIDE SEQUENCE</scope>
</reference>
<keyword evidence="2" id="KW-1185">Reference proteome</keyword>
<proteinExistence type="predicted"/>
<sequence>MFFPFPPLSDSALLNCCHSTAPIRSDTFQLKPHGRRCLGTHCVFPDALPSPDREQTKHIVDASLVTPRTKFRNSFPGINEKTGISATLAARARCT</sequence>
<protein>
    <submittedName>
        <fullName evidence="1">Uncharacterized protein</fullName>
    </submittedName>
</protein>
<evidence type="ECO:0000313" key="2">
    <source>
        <dbReference type="Proteomes" id="UP000887159"/>
    </source>
</evidence>
<dbReference type="Proteomes" id="UP000887159">
    <property type="component" value="Unassembled WGS sequence"/>
</dbReference>
<accession>A0A8X6W657</accession>
<evidence type="ECO:0000313" key="1">
    <source>
        <dbReference type="EMBL" id="GFY28722.1"/>
    </source>
</evidence>